<evidence type="ECO:0000256" key="1">
    <source>
        <dbReference type="SAM" id="Phobius"/>
    </source>
</evidence>
<feature type="transmembrane region" description="Helical" evidence="1">
    <location>
        <begin position="27"/>
        <end position="43"/>
    </location>
</feature>
<feature type="transmembrane region" description="Helical" evidence="1">
    <location>
        <begin position="49"/>
        <end position="65"/>
    </location>
</feature>
<evidence type="ECO:0000313" key="3">
    <source>
        <dbReference type="Proteomes" id="UP001285263"/>
    </source>
</evidence>
<proteinExistence type="predicted"/>
<keyword evidence="3" id="KW-1185">Reference proteome</keyword>
<sequence>MNSAQLLWGLLFGSLGAGYFVYGKKQGAIVPLLCGIALAVFPYFVTNTWLMVVVGVVLAAVPYFVRR</sequence>
<dbReference type="RefSeq" id="WP_320424432.1">
    <property type="nucleotide sequence ID" value="NZ_JAXCLA010000006.1"/>
</dbReference>
<organism evidence="2 3">
    <name type="scientific">Roseateles agri</name>
    <dbReference type="NCBI Taxonomy" id="3098619"/>
    <lineage>
        <taxon>Bacteria</taxon>
        <taxon>Pseudomonadati</taxon>
        <taxon>Pseudomonadota</taxon>
        <taxon>Betaproteobacteria</taxon>
        <taxon>Burkholderiales</taxon>
        <taxon>Sphaerotilaceae</taxon>
        <taxon>Roseateles</taxon>
    </lineage>
</organism>
<comment type="caution">
    <text evidence="2">The sequence shown here is derived from an EMBL/GenBank/DDBJ whole genome shotgun (WGS) entry which is preliminary data.</text>
</comment>
<dbReference type="Proteomes" id="UP001285263">
    <property type="component" value="Unassembled WGS sequence"/>
</dbReference>
<name>A0ABU5DJM9_9BURK</name>
<keyword evidence="1" id="KW-0812">Transmembrane</keyword>
<dbReference type="EMBL" id="JAXCLA010000006">
    <property type="protein sequence ID" value="MDY0746498.1"/>
    <property type="molecule type" value="Genomic_DNA"/>
</dbReference>
<keyword evidence="1" id="KW-0472">Membrane</keyword>
<feature type="transmembrane region" description="Helical" evidence="1">
    <location>
        <begin position="6"/>
        <end position="22"/>
    </location>
</feature>
<reference evidence="2 3" key="1">
    <citation type="submission" date="2023-11" db="EMBL/GenBank/DDBJ databases">
        <title>Paucibacter sp. nov., isolated from fresh soil in Korea.</title>
        <authorList>
            <person name="Le N.T.T."/>
        </authorList>
    </citation>
    <scope>NUCLEOTIDE SEQUENCE [LARGE SCALE GENOMIC DNA]</scope>
    <source>
        <strain evidence="2 3">R3-3</strain>
    </source>
</reference>
<evidence type="ECO:0000313" key="2">
    <source>
        <dbReference type="EMBL" id="MDY0746498.1"/>
    </source>
</evidence>
<keyword evidence="1" id="KW-1133">Transmembrane helix</keyword>
<protein>
    <recommendedName>
        <fullName evidence="4">Amino acid transport protein</fullName>
    </recommendedName>
</protein>
<gene>
    <name evidence="2" type="ORF">SNE35_18440</name>
</gene>
<accession>A0ABU5DJM9</accession>
<evidence type="ECO:0008006" key="4">
    <source>
        <dbReference type="Google" id="ProtNLM"/>
    </source>
</evidence>